<sequence length="355" mass="38954">MELRHFSEHGGPDLLDLRGHPGPAHTTRCTLSSARSFRQRKRNKPDSTSTSSTSSTTSSGIGNPNFRQRMINNRDSANASRAPAVALATVFSEERFEELAQVGLQYRRKADAIERVVSQMQGVSGQTDRVGRNILFDNIANMFPIDVKLGVDGSRKGTISGCQVKPSYYYGARPEQLDREIRDELSRYIVPSSNDSRPCVPNFFLNTKVPTIPARAATFRPCIEGAIGARAMHKLQTYGQQVPTYDNNAYTISAEYNFGQLKMFAHHLGQPNGPGSEPEYYMNQLGAWAMLGDLETFLKGATAFRNAQAWTEAQRDAAIAHANAIQHGVGGGDVKNDNGDDCEEEDDGPASESAF</sequence>
<dbReference type="OrthoDB" id="5336565at2759"/>
<reference evidence="2" key="1">
    <citation type="journal article" date="2020" name="Stud. Mycol.">
        <title>101 Dothideomycetes genomes: a test case for predicting lifestyles and emergence of pathogens.</title>
        <authorList>
            <person name="Haridas S."/>
            <person name="Albert R."/>
            <person name="Binder M."/>
            <person name="Bloem J."/>
            <person name="Labutti K."/>
            <person name="Salamov A."/>
            <person name="Andreopoulos B."/>
            <person name="Baker S."/>
            <person name="Barry K."/>
            <person name="Bills G."/>
            <person name="Bluhm B."/>
            <person name="Cannon C."/>
            <person name="Castanera R."/>
            <person name="Culley D."/>
            <person name="Daum C."/>
            <person name="Ezra D."/>
            <person name="Gonzalez J."/>
            <person name="Henrissat B."/>
            <person name="Kuo A."/>
            <person name="Liang C."/>
            <person name="Lipzen A."/>
            <person name="Lutzoni F."/>
            <person name="Magnuson J."/>
            <person name="Mondo S."/>
            <person name="Nolan M."/>
            <person name="Ohm R."/>
            <person name="Pangilinan J."/>
            <person name="Park H.-J."/>
            <person name="Ramirez L."/>
            <person name="Alfaro M."/>
            <person name="Sun H."/>
            <person name="Tritt A."/>
            <person name="Yoshinaga Y."/>
            <person name="Zwiers L.-H."/>
            <person name="Turgeon B."/>
            <person name="Goodwin S."/>
            <person name="Spatafora J."/>
            <person name="Crous P."/>
            <person name="Grigoriev I."/>
        </authorList>
    </citation>
    <scope>NUCLEOTIDE SEQUENCE</scope>
    <source>
        <strain evidence="2">ATCC 16933</strain>
    </source>
</reference>
<feature type="compositionally biased region" description="Low complexity" evidence="1">
    <location>
        <begin position="47"/>
        <end position="59"/>
    </location>
</feature>
<gene>
    <name evidence="2" type="ORF">BDY21DRAFT_425261</name>
</gene>
<organism evidence="2 3">
    <name type="scientific">Lineolata rhizophorae</name>
    <dbReference type="NCBI Taxonomy" id="578093"/>
    <lineage>
        <taxon>Eukaryota</taxon>
        <taxon>Fungi</taxon>
        <taxon>Dikarya</taxon>
        <taxon>Ascomycota</taxon>
        <taxon>Pezizomycotina</taxon>
        <taxon>Dothideomycetes</taxon>
        <taxon>Dothideomycetes incertae sedis</taxon>
        <taxon>Lineolatales</taxon>
        <taxon>Lineolataceae</taxon>
        <taxon>Lineolata</taxon>
    </lineage>
</organism>
<feature type="region of interest" description="Disordered" evidence="1">
    <location>
        <begin position="1"/>
        <end position="68"/>
    </location>
</feature>
<feature type="region of interest" description="Disordered" evidence="1">
    <location>
        <begin position="327"/>
        <end position="355"/>
    </location>
</feature>
<evidence type="ECO:0000256" key="1">
    <source>
        <dbReference type="SAM" id="MobiDB-lite"/>
    </source>
</evidence>
<feature type="compositionally biased region" description="Acidic residues" evidence="1">
    <location>
        <begin position="339"/>
        <end position="349"/>
    </location>
</feature>
<proteinExistence type="predicted"/>
<dbReference type="AlphaFoldDB" id="A0A6A6NL78"/>
<feature type="compositionally biased region" description="Polar residues" evidence="1">
    <location>
        <begin position="27"/>
        <end position="36"/>
    </location>
</feature>
<dbReference type="Proteomes" id="UP000799766">
    <property type="component" value="Unassembled WGS sequence"/>
</dbReference>
<protein>
    <submittedName>
        <fullName evidence="2">Uncharacterized protein</fullName>
    </submittedName>
</protein>
<evidence type="ECO:0000313" key="2">
    <source>
        <dbReference type="EMBL" id="KAF2452267.1"/>
    </source>
</evidence>
<dbReference type="EMBL" id="MU001715">
    <property type="protein sequence ID" value="KAF2452267.1"/>
    <property type="molecule type" value="Genomic_DNA"/>
</dbReference>
<keyword evidence="3" id="KW-1185">Reference proteome</keyword>
<name>A0A6A6NL78_9PEZI</name>
<evidence type="ECO:0000313" key="3">
    <source>
        <dbReference type="Proteomes" id="UP000799766"/>
    </source>
</evidence>
<accession>A0A6A6NL78</accession>
<feature type="compositionally biased region" description="Basic and acidic residues" evidence="1">
    <location>
        <begin position="1"/>
        <end position="19"/>
    </location>
</feature>